<dbReference type="InterPro" id="IPR036846">
    <property type="entry name" value="GM2-AP_sf"/>
</dbReference>
<keyword evidence="2" id="KW-0812">Transmembrane</keyword>
<dbReference type="SMART" id="SM00737">
    <property type="entry name" value="ML"/>
    <property type="match status" value="1"/>
</dbReference>
<proteinExistence type="predicted"/>
<dbReference type="Proteomes" id="UP000747542">
    <property type="component" value="Unassembled WGS sequence"/>
</dbReference>
<keyword evidence="2" id="KW-1133">Transmembrane helix</keyword>
<evidence type="ECO:0000256" key="2">
    <source>
        <dbReference type="SAM" id="Phobius"/>
    </source>
</evidence>
<organism evidence="4 5">
    <name type="scientific">Homarus americanus</name>
    <name type="common">American lobster</name>
    <dbReference type="NCBI Taxonomy" id="6706"/>
    <lineage>
        <taxon>Eukaryota</taxon>
        <taxon>Metazoa</taxon>
        <taxon>Ecdysozoa</taxon>
        <taxon>Arthropoda</taxon>
        <taxon>Crustacea</taxon>
        <taxon>Multicrustacea</taxon>
        <taxon>Malacostraca</taxon>
        <taxon>Eumalacostraca</taxon>
        <taxon>Eucarida</taxon>
        <taxon>Decapoda</taxon>
        <taxon>Pleocyemata</taxon>
        <taxon>Astacidea</taxon>
        <taxon>Nephropoidea</taxon>
        <taxon>Nephropidae</taxon>
        <taxon>Homarus</taxon>
    </lineage>
</organism>
<feature type="domain" description="MD-2-related lipid-recognition" evidence="3">
    <location>
        <begin position="95"/>
        <end position="247"/>
    </location>
</feature>
<dbReference type="GO" id="GO:0009898">
    <property type="term" value="C:cytoplasmic side of plasma membrane"/>
    <property type="evidence" value="ECO:0007669"/>
    <property type="project" value="TreeGrafter"/>
</dbReference>
<dbReference type="Gene3D" id="2.70.220.10">
    <property type="entry name" value="Ganglioside GM2 activator"/>
    <property type="match status" value="1"/>
</dbReference>
<gene>
    <name evidence="4" type="primary">Gm2a-L</name>
    <name evidence="4" type="ORF">Hamer_G022379</name>
</gene>
<dbReference type="InterPro" id="IPR028996">
    <property type="entry name" value="GM2-AP"/>
</dbReference>
<feature type="transmembrane region" description="Helical" evidence="2">
    <location>
        <begin position="52"/>
        <end position="75"/>
    </location>
</feature>
<evidence type="ECO:0000313" key="5">
    <source>
        <dbReference type="Proteomes" id="UP000747542"/>
    </source>
</evidence>
<evidence type="ECO:0000313" key="4">
    <source>
        <dbReference type="EMBL" id="KAG7165821.1"/>
    </source>
</evidence>
<dbReference type="SUPFAM" id="SSF63707">
    <property type="entry name" value="Ganglioside M2 (gm2) activator"/>
    <property type="match status" value="1"/>
</dbReference>
<dbReference type="GO" id="GO:0008047">
    <property type="term" value="F:enzyme activator activity"/>
    <property type="evidence" value="ECO:0007669"/>
    <property type="project" value="InterPro"/>
</dbReference>
<dbReference type="GO" id="GO:0006689">
    <property type="term" value="P:ganglioside catabolic process"/>
    <property type="evidence" value="ECO:0007669"/>
    <property type="project" value="InterPro"/>
</dbReference>
<dbReference type="PANTHER" id="PTHR17357">
    <property type="entry name" value="GM2 GANGLIOSIDE ACTIVATOR PROTEIN"/>
    <property type="match status" value="1"/>
</dbReference>
<evidence type="ECO:0000259" key="3">
    <source>
        <dbReference type="SMART" id="SM00737"/>
    </source>
</evidence>
<keyword evidence="5" id="KW-1185">Reference proteome</keyword>
<dbReference type="AlphaFoldDB" id="A0A8J5K0C0"/>
<keyword evidence="1" id="KW-0732">Signal</keyword>
<keyword evidence="2" id="KW-0472">Membrane</keyword>
<comment type="caution">
    <text evidence="4">The sequence shown here is derived from an EMBL/GenBank/DDBJ whole genome shotgun (WGS) entry which is preliminary data.</text>
</comment>
<dbReference type="InterPro" id="IPR003172">
    <property type="entry name" value="ML_dom"/>
</dbReference>
<sequence length="251" mass="28300">MKIQFGEKGDVSWDVLLEALERENQHQEKQQHPQDYKRSCVRSVQHKCCGGSWLSIVFIITVVTISQASLILYLISTSGALYTPVGHLRHVHFSWSNCGDVSDPVQLKQLQVQPDPLLIKRNISLNLNSFLTVDVDAPISAIVKVERRIGWLWVKLPCLDELGSCHYEDLCKLVPLSPTEPCPDPFPRFKLPCRCPLSKGHYSVQDGVFSIPGIADILPAWLVSGDYYIHGTAYKDGRRLGCYTLYISVSY</sequence>
<dbReference type="EMBL" id="JAHLQT010023413">
    <property type="protein sequence ID" value="KAG7165821.1"/>
    <property type="molecule type" value="Genomic_DNA"/>
</dbReference>
<accession>A0A8J5K0C0</accession>
<dbReference type="GO" id="GO:0005319">
    <property type="term" value="F:lipid transporter activity"/>
    <property type="evidence" value="ECO:0007669"/>
    <property type="project" value="TreeGrafter"/>
</dbReference>
<dbReference type="PANTHER" id="PTHR17357:SF0">
    <property type="entry name" value="GANGLIOSIDE GM2 ACTIVATOR"/>
    <property type="match status" value="1"/>
</dbReference>
<protein>
    <submittedName>
        <fullName evidence="4">Ganglioside GM2 activator-like</fullName>
    </submittedName>
</protein>
<dbReference type="Pfam" id="PF02221">
    <property type="entry name" value="E1_DerP2_DerF2"/>
    <property type="match status" value="1"/>
</dbReference>
<reference evidence="4" key="1">
    <citation type="journal article" date="2021" name="Sci. Adv.">
        <title>The American lobster genome reveals insights on longevity, neural, and immune adaptations.</title>
        <authorList>
            <person name="Polinski J.M."/>
            <person name="Zimin A.V."/>
            <person name="Clark K.F."/>
            <person name="Kohn A.B."/>
            <person name="Sadowski N."/>
            <person name="Timp W."/>
            <person name="Ptitsyn A."/>
            <person name="Khanna P."/>
            <person name="Romanova D.Y."/>
            <person name="Williams P."/>
            <person name="Greenwood S.J."/>
            <person name="Moroz L.L."/>
            <person name="Walt D.R."/>
            <person name="Bodnar A.G."/>
        </authorList>
    </citation>
    <scope>NUCLEOTIDE SEQUENCE</scope>
    <source>
        <strain evidence="4">GMGI-L3</strain>
    </source>
</reference>
<name>A0A8J5K0C0_HOMAM</name>
<evidence type="ECO:0000256" key="1">
    <source>
        <dbReference type="ARBA" id="ARBA00022729"/>
    </source>
</evidence>